<keyword evidence="2" id="KW-0175">Coiled coil</keyword>
<feature type="compositionally biased region" description="Low complexity" evidence="3">
    <location>
        <begin position="250"/>
        <end position="271"/>
    </location>
</feature>
<dbReference type="GO" id="GO:0005096">
    <property type="term" value="F:GTPase activator activity"/>
    <property type="evidence" value="ECO:0007669"/>
    <property type="project" value="UniProtKB-KW"/>
</dbReference>
<dbReference type="STRING" id="1220926.S2K4E2"/>
<dbReference type="InterPro" id="IPR008936">
    <property type="entry name" value="Rho_GTPase_activation_prot"/>
</dbReference>
<dbReference type="CDD" id="cd00159">
    <property type="entry name" value="RhoGAP"/>
    <property type="match status" value="1"/>
</dbReference>
<evidence type="ECO:0000256" key="2">
    <source>
        <dbReference type="SAM" id="Coils"/>
    </source>
</evidence>
<dbReference type="SUPFAM" id="SSF48350">
    <property type="entry name" value="GTPase activation domain, GAP"/>
    <property type="match status" value="1"/>
</dbReference>
<dbReference type="GO" id="GO:0005737">
    <property type="term" value="C:cytoplasm"/>
    <property type="evidence" value="ECO:0007669"/>
    <property type="project" value="TreeGrafter"/>
</dbReference>
<dbReference type="PROSITE" id="PS50238">
    <property type="entry name" value="RHOGAP"/>
    <property type="match status" value="1"/>
</dbReference>
<dbReference type="Gene3D" id="1.10.555.10">
    <property type="entry name" value="Rho GTPase activation protein"/>
    <property type="match status" value="1"/>
</dbReference>
<feature type="domain" description="Rho-GAP" evidence="4">
    <location>
        <begin position="324"/>
        <end position="505"/>
    </location>
</feature>
<name>S2K4E2_MUCC1</name>
<evidence type="ECO:0000256" key="1">
    <source>
        <dbReference type="ARBA" id="ARBA00022468"/>
    </source>
</evidence>
<dbReference type="PANTHER" id="PTHR23176">
    <property type="entry name" value="RHO/RAC/CDC GTPASE-ACTIVATING PROTEIN"/>
    <property type="match status" value="1"/>
</dbReference>
<dbReference type="EMBL" id="KE123975">
    <property type="protein sequence ID" value="EPB87085.1"/>
    <property type="molecule type" value="Genomic_DNA"/>
</dbReference>
<feature type="coiled-coil region" evidence="2">
    <location>
        <begin position="101"/>
        <end position="128"/>
    </location>
</feature>
<protein>
    <recommendedName>
        <fullName evidence="4">Rho-GAP domain-containing protein</fullName>
    </recommendedName>
</protein>
<dbReference type="InterPro" id="IPR050729">
    <property type="entry name" value="Rho-GAP"/>
</dbReference>
<evidence type="ECO:0000259" key="4">
    <source>
        <dbReference type="PROSITE" id="PS50238"/>
    </source>
</evidence>
<feature type="compositionally biased region" description="Low complexity" evidence="3">
    <location>
        <begin position="213"/>
        <end position="226"/>
    </location>
</feature>
<feature type="compositionally biased region" description="Polar residues" evidence="3">
    <location>
        <begin position="294"/>
        <end position="313"/>
    </location>
</feature>
<reference evidence="6" key="1">
    <citation type="submission" date="2013-05" db="EMBL/GenBank/DDBJ databases">
        <title>The Genome sequence of Mucor circinelloides f. circinelloides 1006PhL.</title>
        <authorList>
            <consortium name="The Broad Institute Genomics Platform"/>
            <person name="Cuomo C."/>
            <person name="Earl A."/>
            <person name="Findley K."/>
            <person name="Lee S.C."/>
            <person name="Walker B."/>
            <person name="Young S."/>
            <person name="Zeng Q."/>
            <person name="Gargeya S."/>
            <person name="Fitzgerald M."/>
            <person name="Haas B."/>
            <person name="Abouelleil A."/>
            <person name="Allen A.W."/>
            <person name="Alvarado L."/>
            <person name="Arachchi H.M."/>
            <person name="Berlin A.M."/>
            <person name="Chapman S.B."/>
            <person name="Gainer-Dewar J."/>
            <person name="Goldberg J."/>
            <person name="Griggs A."/>
            <person name="Gujja S."/>
            <person name="Hansen M."/>
            <person name="Howarth C."/>
            <person name="Imamovic A."/>
            <person name="Ireland A."/>
            <person name="Larimer J."/>
            <person name="McCowan C."/>
            <person name="Murphy C."/>
            <person name="Pearson M."/>
            <person name="Poon T.W."/>
            <person name="Priest M."/>
            <person name="Roberts A."/>
            <person name="Saif S."/>
            <person name="Shea T."/>
            <person name="Sisk P."/>
            <person name="Sykes S."/>
            <person name="Wortman J."/>
            <person name="Nusbaum C."/>
            <person name="Birren B."/>
        </authorList>
    </citation>
    <scope>NUCLEOTIDE SEQUENCE [LARGE SCALE GENOMIC DNA]</scope>
    <source>
        <strain evidence="6">1006PhL</strain>
    </source>
</reference>
<dbReference type="SMART" id="SM00324">
    <property type="entry name" value="RhoGAP"/>
    <property type="match status" value="1"/>
</dbReference>
<evidence type="ECO:0000313" key="5">
    <source>
        <dbReference type="EMBL" id="EPB87085.1"/>
    </source>
</evidence>
<proteinExistence type="predicted"/>
<dbReference type="OMA" id="QTHEMID"/>
<organism evidence="5 6">
    <name type="scientific">Mucor circinelloides f. circinelloides (strain 1006PhL)</name>
    <name type="common">Mucormycosis agent</name>
    <name type="synonym">Calyptromyces circinelloides</name>
    <dbReference type="NCBI Taxonomy" id="1220926"/>
    <lineage>
        <taxon>Eukaryota</taxon>
        <taxon>Fungi</taxon>
        <taxon>Fungi incertae sedis</taxon>
        <taxon>Mucoromycota</taxon>
        <taxon>Mucoromycotina</taxon>
        <taxon>Mucoromycetes</taxon>
        <taxon>Mucorales</taxon>
        <taxon>Mucorineae</taxon>
        <taxon>Mucoraceae</taxon>
        <taxon>Mucor</taxon>
    </lineage>
</organism>
<dbReference type="InterPro" id="IPR000198">
    <property type="entry name" value="RhoGAP_dom"/>
</dbReference>
<feature type="region of interest" description="Disordered" evidence="3">
    <location>
        <begin position="190"/>
        <end position="314"/>
    </location>
</feature>
<accession>S2K4E2</accession>
<dbReference type="GO" id="GO:0007165">
    <property type="term" value="P:signal transduction"/>
    <property type="evidence" value="ECO:0007669"/>
    <property type="project" value="InterPro"/>
</dbReference>
<evidence type="ECO:0000313" key="6">
    <source>
        <dbReference type="Proteomes" id="UP000014254"/>
    </source>
</evidence>
<dbReference type="Proteomes" id="UP000014254">
    <property type="component" value="Unassembled WGS sequence"/>
</dbReference>
<dbReference type="InParanoid" id="S2K4E2"/>
<dbReference type="OrthoDB" id="79452at2759"/>
<dbReference type="VEuPathDB" id="FungiDB:HMPREF1544_06109"/>
<evidence type="ECO:0000256" key="3">
    <source>
        <dbReference type="SAM" id="MobiDB-lite"/>
    </source>
</evidence>
<sequence>MICQNPTTATTLPRPKRQDSLERKFSFNLKSNDITKRHTIASFFENDLSASNCRTFFKDSGLHQDANTGYNIEPLEQQTNKSSRNHKYYWETIETYYVNRLNALEKDIETAAQQNSKLSMAREDLVQEILKLHQKSMALNARNDQLSRSIAEKENHISAFMYESNQPTSSVQHQDNYSPMVGVTLVDQPLSTAVSPPTPPLPPKNTNGNDNISPTESAASATPAEVPAKKETGIFRQISLRLSSRKRRQNQQQPQQEESQQHQSSSLQISEPITDAVSSSSSDSILHPAVVISSPHSSNRLHQQATNDDSGTSFKRKKNLVFGNDLIQQARSENSVIPSVVLKCVREVEARGLSVEGIYRKSGTLGQVKELQDAFDENNNAKLSKYQDINVITSLLKLYFRELSTPLISDDFILPHSLSNQERLNKTYALLHNMPIESYCTIKFLVQHLKRVHENQSINRMPLKNLAVVFGPTLLRCHHAGNEEQQMREMIDTVEFIIQQSHILFADYS</sequence>
<dbReference type="eggNOG" id="KOG4269">
    <property type="taxonomic scope" value="Eukaryota"/>
</dbReference>
<dbReference type="AlphaFoldDB" id="S2K4E2"/>
<dbReference type="Pfam" id="PF00620">
    <property type="entry name" value="RhoGAP"/>
    <property type="match status" value="1"/>
</dbReference>
<dbReference type="PANTHER" id="PTHR23176:SF128">
    <property type="entry name" value="RHO GTPASE-ACTIVATING PROTEIN RGD1"/>
    <property type="match status" value="1"/>
</dbReference>
<keyword evidence="1" id="KW-0343">GTPase activation</keyword>
<keyword evidence="6" id="KW-1185">Reference proteome</keyword>
<gene>
    <name evidence="5" type="ORF">HMPREF1544_06109</name>
</gene>